<proteinExistence type="predicted"/>
<feature type="domain" description="TAZ-type" evidence="13">
    <location>
        <begin position="12"/>
        <end position="95"/>
    </location>
</feature>
<comment type="subcellular location">
    <subcellularLocation>
        <location evidence="1">Nucleus</location>
    </subcellularLocation>
</comment>
<comment type="catalytic activity">
    <reaction evidence="11">
        <text>L-lysyl-[protein] + acetyl-CoA = N(6)-acetyl-L-lysyl-[protein] + CoA + H(+)</text>
        <dbReference type="Rhea" id="RHEA:45948"/>
        <dbReference type="Rhea" id="RHEA-COMP:9752"/>
        <dbReference type="Rhea" id="RHEA-COMP:10731"/>
        <dbReference type="ChEBI" id="CHEBI:15378"/>
        <dbReference type="ChEBI" id="CHEBI:29969"/>
        <dbReference type="ChEBI" id="CHEBI:57287"/>
        <dbReference type="ChEBI" id="CHEBI:57288"/>
        <dbReference type="ChEBI" id="CHEBI:61930"/>
        <dbReference type="EC" id="2.3.1.48"/>
    </reaction>
</comment>
<accession>A0ABP1PQN2</accession>
<evidence type="ECO:0000259" key="13">
    <source>
        <dbReference type="PROSITE" id="PS50134"/>
    </source>
</evidence>
<dbReference type="PROSITE" id="PS50134">
    <property type="entry name" value="ZF_TAZ"/>
    <property type="match status" value="1"/>
</dbReference>
<evidence type="ECO:0000256" key="1">
    <source>
        <dbReference type="ARBA" id="ARBA00004123"/>
    </source>
</evidence>
<evidence type="ECO:0000256" key="10">
    <source>
        <dbReference type="ARBA" id="ARBA00023242"/>
    </source>
</evidence>
<evidence type="ECO:0000256" key="2">
    <source>
        <dbReference type="ARBA" id="ARBA00013184"/>
    </source>
</evidence>
<protein>
    <recommendedName>
        <fullName evidence="2">histone acetyltransferase</fullName>
        <ecNumber evidence="2">2.3.1.48</ecNumber>
    </recommendedName>
</protein>
<evidence type="ECO:0000256" key="3">
    <source>
        <dbReference type="ARBA" id="ARBA00022679"/>
    </source>
</evidence>
<dbReference type="Gene3D" id="1.20.1020.10">
    <property type="entry name" value="TAZ domain"/>
    <property type="match status" value="1"/>
</dbReference>
<evidence type="ECO:0000256" key="4">
    <source>
        <dbReference type="ARBA" id="ARBA00022723"/>
    </source>
</evidence>
<keyword evidence="4 12" id="KW-0479">Metal-binding</keyword>
<name>A0ABP1PQN2_9HEXA</name>
<evidence type="ECO:0000313" key="15">
    <source>
        <dbReference type="Proteomes" id="UP001642540"/>
    </source>
</evidence>
<dbReference type="EMBL" id="CAXLJM020000007">
    <property type="protein sequence ID" value="CAL8073646.1"/>
    <property type="molecule type" value="Genomic_DNA"/>
</dbReference>
<organism evidence="14 15">
    <name type="scientific">Orchesella dallaii</name>
    <dbReference type="NCBI Taxonomy" id="48710"/>
    <lineage>
        <taxon>Eukaryota</taxon>
        <taxon>Metazoa</taxon>
        <taxon>Ecdysozoa</taxon>
        <taxon>Arthropoda</taxon>
        <taxon>Hexapoda</taxon>
        <taxon>Collembola</taxon>
        <taxon>Entomobryomorpha</taxon>
        <taxon>Entomobryoidea</taxon>
        <taxon>Orchesellidae</taxon>
        <taxon>Orchesellinae</taxon>
        <taxon>Orchesella</taxon>
    </lineage>
</organism>
<keyword evidence="10" id="KW-0539">Nucleus</keyword>
<keyword evidence="15" id="KW-1185">Reference proteome</keyword>
<dbReference type="SUPFAM" id="SSF57933">
    <property type="entry name" value="TAZ domain"/>
    <property type="match status" value="1"/>
</dbReference>
<dbReference type="EC" id="2.3.1.48" evidence="2"/>
<dbReference type="InterPro" id="IPR013178">
    <property type="entry name" value="Histone_AcTrfase_Rtt109/CBP"/>
</dbReference>
<keyword evidence="7" id="KW-0156">Chromatin regulator</keyword>
<evidence type="ECO:0000313" key="14">
    <source>
        <dbReference type="EMBL" id="CAL8073646.1"/>
    </source>
</evidence>
<evidence type="ECO:0000256" key="6">
    <source>
        <dbReference type="ARBA" id="ARBA00022833"/>
    </source>
</evidence>
<keyword evidence="9" id="KW-0804">Transcription</keyword>
<keyword evidence="5 12" id="KW-0863">Zinc-finger</keyword>
<evidence type="ECO:0000256" key="11">
    <source>
        <dbReference type="ARBA" id="ARBA00048017"/>
    </source>
</evidence>
<dbReference type="PANTHER" id="PTHR13808:SF1">
    <property type="entry name" value="HISTONE ACETYLTRANSFERASE"/>
    <property type="match status" value="1"/>
</dbReference>
<dbReference type="Pfam" id="PF02135">
    <property type="entry name" value="zf-TAZ"/>
    <property type="match status" value="1"/>
</dbReference>
<evidence type="ECO:0000256" key="8">
    <source>
        <dbReference type="ARBA" id="ARBA00023015"/>
    </source>
</evidence>
<evidence type="ECO:0000256" key="9">
    <source>
        <dbReference type="ARBA" id="ARBA00023163"/>
    </source>
</evidence>
<reference evidence="14 15" key="1">
    <citation type="submission" date="2024-08" db="EMBL/GenBank/DDBJ databases">
        <authorList>
            <person name="Cucini C."/>
            <person name="Frati F."/>
        </authorList>
    </citation>
    <scope>NUCLEOTIDE SEQUENCE [LARGE SCALE GENOMIC DNA]</scope>
</reference>
<comment type="caution">
    <text evidence="14">The sequence shown here is derived from an EMBL/GenBank/DDBJ whole genome shotgun (WGS) entry which is preliminary data.</text>
</comment>
<dbReference type="PANTHER" id="PTHR13808">
    <property type="entry name" value="CBP/P300-RELATED"/>
    <property type="match status" value="1"/>
</dbReference>
<dbReference type="InterPro" id="IPR000197">
    <property type="entry name" value="Znf_TAZ"/>
</dbReference>
<feature type="zinc finger region" description="TAZ-type" evidence="12">
    <location>
        <begin position="12"/>
        <end position="95"/>
    </location>
</feature>
<evidence type="ECO:0000256" key="12">
    <source>
        <dbReference type="PROSITE-ProRule" id="PRU00203"/>
    </source>
</evidence>
<dbReference type="Proteomes" id="UP001642540">
    <property type="component" value="Unassembled WGS sequence"/>
</dbReference>
<dbReference type="InterPro" id="IPR035898">
    <property type="entry name" value="TAZ_dom_sf"/>
</dbReference>
<sequence length="112" mass="12722">MEIGSRVPTIDMEAAQKVIRQQLVLLLHAHSCQQKEHADECTLPYCMRTKEMLDHIRSCVEGDDCIWDHCLASQQIIAHWKHCSQKKRCSICGPIFVSQITNALNAFSPKSS</sequence>
<keyword evidence="3" id="KW-0808">Transferase</keyword>
<gene>
    <name evidence="14" type="ORF">ODALV1_LOCUS2663</name>
</gene>
<keyword evidence="6 12" id="KW-0862">Zinc</keyword>
<evidence type="ECO:0000256" key="5">
    <source>
        <dbReference type="ARBA" id="ARBA00022771"/>
    </source>
</evidence>
<evidence type="ECO:0000256" key="7">
    <source>
        <dbReference type="ARBA" id="ARBA00022853"/>
    </source>
</evidence>
<dbReference type="SMART" id="SM00551">
    <property type="entry name" value="ZnF_TAZ"/>
    <property type="match status" value="1"/>
</dbReference>
<keyword evidence="8" id="KW-0805">Transcription regulation</keyword>